<sequence length="268" mass="29622">MSNISEDDLPLTPTSPTGSSASGLPTSYYERYTRKYNLGERQRQLEIQEESRRIQQEMLHARNMDRGYHNGSSGVGSSVATSDHLETAVENLYRMVERKVSTDYTRGAAASSGNTTQSTLNPNNRKPQRASSWTSTAIHSEVSKLYNMGAATASPTNVPVVEVGRYPYSTADRSGGGGSTVSFWRSGRGLEDGEGVPKERGLAGDQGIPCELLLFIYGFLLPPLWWIGALRSEPTKWRTRCRWAAVLGTLIYLGVAAVLVWFFVFRKK</sequence>
<protein>
    <submittedName>
        <fullName evidence="3">Uncharacterized protein</fullName>
    </submittedName>
</protein>
<accession>A0A0L0HKX8</accession>
<feature type="compositionally biased region" description="Polar residues" evidence="1">
    <location>
        <begin position="111"/>
        <end position="133"/>
    </location>
</feature>
<dbReference type="InParanoid" id="A0A0L0HKX8"/>
<proteinExistence type="predicted"/>
<gene>
    <name evidence="3" type="ORF">SPPG_03564</name>
</gene>
<keyword evidence="2" id="KW-0812">Transmembrane</keyword>
<organism evidence="3 4">
    <name type="scientific">Spizellomyces punctatus (strain DAOM BR117)</name>
    <dbReference type="NCBI Taxonomy" id="645134"/>
    <lineage>
        <taxon>Eukaryota</taxon>
        <taxon>Fungi</taxon>
        <taxon>Fungi incertae sedis</taxon>
        <taxon>Chytridiomycota</taxon>
        <taxon>Chytridiomycota incertae sedis</taxon>
        <taxon>Chytridiomycetes</taxon>
        <taxon>Spizellomycetales</taxon>
        <taxon>Spizellomycetaceae</taxon>
        <taxon>Spizellomyces</taxon>
    </lineage>
</organism>
<evidence type="ECO:0000256" key="2">
    <source>
        <dbReference type="SAM" id="Phobius"/>
    </source>
</evidence>
<dbReference type="RefSeq" id="XP_016609811.1">
    <property type="nucleotide sequence ID" value="XM_016751827.1"/>
</dbReference>
<reference evidence="3 4" key="1">
    <citation type="submission" date="2009-08" db="EMBL/GenBank/DDBJ databases">
        <title>The Genome Sequence of Spizellomyces punctatus strain DAOM BR117.</title>
        <authorList>
            <consortium name="The Broad Institute Genome Sequencing Platform"/>
            <person name="Russ C."/>
            <person name="Cuomo C."/>
            <person name="Shea T."/>
            <person name="Young S.K."/>
            <person name="Zeng Q."/>
            <person name="Koehrsen M."/>
            <person name="Haas B."/>
            <person name="Borodovsky M."/>
            <person name="Guigo R."/>
            <person name="Alvarado L."/>
            <person name="Berlin A."/>
            <person name="Bochicchio J."/>
            <person name="Borenstein D."/>
            <person name="Chapman S."/>
            <person name="Chen Z."/>
            <person name="Engels R."/>
            <person name="Freedman E."/>
            <person name="Gellesch M."/>
            <person name="Goldberg J."/>
            <person name="Griggs A."/>
            <person name="Gujja S."/>
            <person name="Heiman D."/>
            <person name="Hepburn T."/>
            <person name="Howarth C."/>
            <person name="Jen D."/>
            <person name="Larson L."/>
            <person name="Lewis B."/>
            <person name="Mehta T."/>
            <person name="Park D."/>
            <person name="Pearson M."/>
            <person name="Roberts A."/>
            <person name="Saif S."/>
            <person name="Shenoy N."/>
            <person name="Sisk P."/>
            <person name="Stolte C."/>
            <person name="Sykes S."/>
            <person name="Thomson T."/>
            <person name="Walk T."/>
            <person name="White J."/>
            <person name="Yandava C."/>
            <person name="Burger G."/>
            <person name="Gray M.W."/>
            <person name="Holland P.W.H."/>
            <person name="King N."/>
            <person name="Lang F.B.F."/>
            <person name="Roger A.J."/>
            <person name="Ruiz-Trillo I."/>
            <person name="Lander E."/>
            <person name="Nusbaum C."/>
        </authorList>
    </citation>
    <scope>NUCLEOTIDE SEQUENCE [LARGE SCALE GENOMIC DNA]</scope>
    <source>
        <strain evidence="3 4">DAOM BR117</strain>
    </source>
</reference>
<feature type="transmembrane region" description="Helical" evidence="2">
    <location>
        <begin position="243"/>
        <end position="264"/>
    </location>
</feature>
<dbReference type="EMBL" id="KQ257454">
    <property type="protein sequence ID" value="KND01772.1"/>
    <property type="molecule type" value="Genomic_DNA"/>
</dbReference>
<dbReference type="OrthoDB" id="2140426at2759"/>
<feature type="region of interest" description="Disordered" evidence="1">
    <location>
        <begin position="1"/>
        <end position="26"/>
    </location>
</feature>
<name>A0A0L0HKX8_SPIPD</name>
<dbReference type="AlphaFoldDB" id="A0A0L0HKX8"/>
<keyword evidence="2" id="KW-1133">Transmembrane helix</keyword>
<feature type="transmembrane region" description="Helical" evidence="2">
    <location>
        <begin position="212"/>
        <end position="231"/>
    </location>
</feature>
<dbReference type="GeneID" id="27687072"/>
<keyword evidence="2" id="KW-0472">Membrane</keyword>
<dbReference type="VEuPathDB" id="FungiDB:SPPG_03564"/>
<feature type="compositionally biased region" description="Low complexity" evidence="1">
    <location>
        <begin position="10"/>
        <end position="26"/>
    </location>
</feature>
<keyword evidence="4" id="KW-1185">Reference proteome</keyword>
<dbReference type="Proteomes" id="UP000053201">
    <property type="component" value="Unassembled WGS sequence"/>
</dbReference>
<evidence type="ECO:0000313" key="4">
    <source>
        <dbReference type="Proteomes" id="UP000053201"/>
    </source>
</evidence>
<feature type="region of interest" description="Disordered" evidence="1">
    <location>
        <begin position="104"/>
        <end position="133"/>
    </location>
</feature>
<evidence type="ECO:0000313" key="3">
    <source>
        <dbReference type="EMBL" id="KND01772.1"/>
    </source>
</evidence>
<evidence type="ECO:0000256" key="1">
    <source>
        <dbReference type="SAM" id="MobiDB-lite"/>
    </source>
</evidence>